<accession>A0A844Y8E7</accession>
<keyword evidence="3" id="KW-1185">Reference proteome</keyword>
<feature type="transmembrane region" description="Helical" evidence="1">
    <location>
        <begin position="161"/>
        <end position="194"/>
    </location>
</feature>
<feature type="transmembrane region" description="Helical" evidence="1">
    <location>
        <begin position="55"/>
        <end position="77"/>
    </location>
</feature>
<dbReference type="Proteomes" id="UP000430272">
    <property type="component" value="Unassembled WGS sequence"/>
</dbReference>
<feature type="transmembrane region" description="Helical" evidence="1">
    <location>
        <begin position="98"/>
        <end position="118"/>
    </location>
</feature>
<proteinExistence type="predicted"/>
<dbReference type="EMBL" id="WTYD01000002">
    <property type="protein sequence ID" value="MXO54970.1"/>
    <property type="molecule type" value="Genomic_DNA"/>
</dbReference>
<evidence type="ECO:0000313" key="3">
    <source>
        <dbReference type="Proteomes" id="UP000430272"/>
    </source>
</evidence>
<protein>
    <recommendedName>
        <fullName evidence="4">Nicotinamide riboside transporter PnuC</fullName>
    </recommendedName>
</protein>
<gene>
    <name evidence="2" type="ORF">GRI47_13265</name>
</gene>
<feature type="transmembrane region" description="Helical" evidence="1">
    <location>
        <begin position="32"/>
        <end position="49"/>
    </location>
</feature>
<sequence length="197" mass="20598">MIVESVAANAAILFGLALILGVFAPRIASGKLAWGAGIVVLTLASWLQLAAPAPLANQIGGMGVAWGLWVMVSSRLASRASAASDFTASRADLPMVQAVLRVLGGALLLFLVASPIQYGVLQASSVEPVSGLSLVGLGVYVLGFLLDALRVRKAGARWGMALVWWGLWIAAASAGWWVVAWTVIGPILATWLALRRR</sequence>
<evidence type="ECO:0000256" key="1">
    <source>
        <dbReference type="SAM" id="Phobius"/>
    </source>
</evidence>
<keyword evidence="1" id="KW-1133">Transmembrane helix</keyword>
<organism evidence="2 3">
    <name type="scientific">Qipengyuania pelagi</name>
    <dbReference type="NCBI Taxonomy" id="994320"/>
    <lineage>
        <taxon>Bacteria</taxon>
        <taxon>Pseudomonadati</taxon>
        <taxon>Pseudomonadota</taxon>
        <taxon>Alphaproteobacteria</taxon>
        <taxon>Sphingomonadales</taxon>
        <taxon>Erythrobacteraceae</taxon>
        <taxon>Qipengyuania</taxon>
    </lineage>
</organism>
<reference evidence="2 3" key="1">
    <citation type="submission" date="2019-12" db="EMBL/GenBank/DDBJ databases">
        <title>Genomic-based taxomic classification of the family Erythrobacteraceae.</title>
        <authorList>
            <person name="Xu L."/>
        </authorList>
    </citation>
    <scope>NUCLEOTIDE SEQUENCE [LARGE SCALE GENOMIC DNA]</scope>
    <source>
        <strain evidence="2 3">JCM 17468</strain>
    </source>
</reference>
<keyword evidence="1" id="KW-0472">Membrane</keyword>
<keyword evidence="1" id="KW-0812">Transmembrane</keyword>
<comment type="caution">
    <text evidence="2">The sequence shown here is derived from an EMBL/GenBank/DDBJ whole genome shotgun (WGS) entry which is preliminary data.</text>
</comment>
<feature type="transmembrane region" description="Helical" evidence="1">
    <location>
        <begin position="6"/>
        <end position="25"/>
    </location>
</feature>
<dbReference type="AlphaFoldDB" id="A0A844Y8E7"/>
<name>A0A844Y8E7_9SPHN</name>
<feature type="transmembrane region" description="Helical" evidence="1">
    <location>
        <begin position="130"/>
        <end position="149"/>
    </location>
</feature>
<evidence type="ECO:0008006" key="4">
    <source>
        <dbReference type="Google" id="ProtNLM"/>
    </source>
</evidence>
<evidence type="ECO:0000313" key="2">
    <source>
        <dbReference type="EMBL" id="MXO54970.1"/>
    </source>
</evidence>
<dbReference type="RefSeq" id="WP_160661816.1">
    <property type="nucleotide sequence ID" value="NZ_BAABDV010000001.1"/>
</dbReference>